<gene>
    <name evidence="1" type="ORF">HNR55_000107</name>
</gene>
<reference evidence="1 2" key="1">
    <citation type="submission" date="2020-08" db="EMBL/GenBank/DDBJ databases">
        <title>Genomic Encyclopedia of Type Strains, Phase IV (KMG-IV): sequencing the most valuable type-strain genomes for metagenomic binning, comparative biology and taxonomic classification.</title>
        <authorList>
            <person name="Goeker M."/>
        </authorList>
    </citation>
    <scope>NUCLEOTIDE SEQUENCE [LARGE SCALE GENOMIC DNA]</scope>
    <source>
        <strain evidence="1 2">DSM 4491</strain>
    </source>
</reference>
<evidence type="ECO:0000313" key="1">
    <source>
        <dbReference type="EMBL" id="MBB6455546.1"/>
    </source>
</evidence>
<organism evidence="1 2">
    <name type="scientific">Acetobacter lovaniensis</name>
    <dbReference type="NCBI Taxonomy" id="104100"/>
    <lineage>
        <taxon>Bacteria</taxon>
        <taxon>Pseudomonadati</taxon>
        <taxon>Pseudomonadota</taxon>
        <taxon>Alphaproteobacteria</taxon>
        <taxon>Acetobacterales</taxon>
        <taxon>Acetobacteraceae</taxon>
        <taxon>Acetobacter</taxon>
    </lineage>
</organism>
<name>A0A841QAW8_9PROT</name>
<evidence type="ECO:0000313" key="2">
    <source>
        <dbReference type="Proteomes" id="UP000578000"/>
    </source>
</evidence>
<dbReference type="EMBL" id="JACHIE010000001">
    <property type="protein sequence ID" value="MBB6455546.1"/>
    <property type="molecule type" value="Genomic_DNA"/>
</dbReference>
<accession>A0A841QAW8</accession>
<proteinExistence type="predicted"/>
<protein>
    <submittedName>
        <fullName evidence="1">Uncharacterized protein</fullName>
    </submittedName>
</protein>
<dbReference type="RefSeq" id="WP_166109897.1">
    <property type="nucleotide sequence ID" value="NZ_BAABDB010000006.1"/>
</dbReference>
<sequence length="69" mass="7745">METSPDIEIRANCQNGLTGLRALNKKPIIPPPEYCKHAQRMRSTVITVLLQQSMKTAPASRTFLHITNL</sequence>
<keyword evidence="2" id="KW-1185">Reference proteome</keyword>
<comment type="caution">
    <text evidence="1">The sequence shown here is derived from an EMBL/GenBank/DDBJ whole genome shotgun (WGS) entry which is preliminary data.</text>
</comment>
<dbReference type="Proteomes" id="UP000578000">
    <property type="component" value="Unassembled WGS sequence"/>
</dbReference>
<dbReference type="AlphaFoldDB" id="A0A841QAW8"/>